<keyword evidence="2" id="KW-1185">Reference proteome</keyword>
<dbReference type="AlphaFoldDB" id="A0A846MQS5"/>
<proteinExistence type="predicted"/>
<comment type="caution">
    <text evidence="1">The sequence shown here is derived from an EMBL/GenBank/DDBJ whole genome shotgun (WGS) entry which is preliminary data.</text>
</comment>
<dbReference type="EMBL" id="JAASRN010000002">
    <property type="protein sequence ID" value="NIK73916.1"/>
    <property type="molecule type" value="Genomic_DNA"/>
</dbReference>
<sequence>MQKLPISFQHTFRLPIWRVITDDVEELLVVELRDKKERKAYFSVIDLIKHELLWTDKSFDDPWWISVGAVHKGKIVFFYYEDEKQPTQRGFFVYDVFHQTKLWENHEYAYYTLLKEEDALVVFKRGELLPKYKALNLHTGKPQSINTPKKGIRHLFEQMATSPLQYNEHHPNFDTLRQFIQIFSKESHPQRVIDYIELDDWHILGYYLNNGRHFDYYLLVSDANGNPYLHCMLDSQLHNTYADLFFVLKNELIVIKNRTELISFQLEKEEP</sequence>
<evidence type="ECO:0000313" key="2">
    <source>
        <dbReference type="Proteomes" id="UP000537126"/>
    </source>
</evidence>
<gene>
    <name evidence="1" type="ORF">FHS56_001429</name>
</gene>
<evidence type="ECO:0008006" key="3">
    <source>
        <dbReference type="Google" id="ProtNLM"/>
    </source>
</evidence>
<dbReference type="Proteomes" id="UP000537126">
    <property type="component" value="Unassembled WGS sequence"/>
</dbReference>
<dbReference type="RefSeq" id="WP_166919170.1">
    <property type="nucleotide sequence ID" value="NZ_JAASRN010000002.1"/>
</dbReference>
<name>A0A846MQS5_9BACT</name>
<accession>A0A846MQS5</accession>
<organism evidence="1 2">
    <name type="scientific">Thermonema lapsum</name>
    <dbReference type="NCBI Taxonomy" id="28195"/>
    <lineage>
        <taxon>Bacteria</taxon>
        <taxon>Pseudomonadati</taxon>
        <taxon>Bacteroidota</taxon>
        <taxon>Cytophagia</taxon>
        <taxon>Cytophagales</taxon>
        <taxon>Thermonemataceae</taxon>
        <taxon>Thermonema</taxon>
    </lineage>
</organism>
<dbReference type="Pfam" id="PF16248">
    <property type="entry name" value="DUF4905"/>
    <property type="match status" value="1"/>
</dbReference>
<protein>
    <recommendedName>
        <fullName evidence="3">DUF4905 domain-containing protein</fullName>
    </recommendedName>
</protein>
<reference evidence="1 2" key="1">
    <citation type="submission" date="2020-03" db="EMBL/GenBank/DDBJ databases">
        <title>Genomic Encyclopedia of Type Strains, Phase IV (KMG-IV): sequencing the most valuable type-strain genomes for metagenomic binning, comparative biology and taxonomic classification.</title>
        <authorList>
            <person name="Goeker M."/>
        </authorList>
    </citation>
    <scope>NUCLEOTIDE SEQUENCE [LARGE SCALE GENOMIC DNA]</scope>
    <source>
        <strain evidence="1 2">DSM 5718</strain>
    </source>
</reference>
<evidence type="ECO:0000313" key="1">
    <source>
        <dbReference type="EMBL" id="NIK73916.1"/>
    </source>
</evidence>
<dbReference type="InterPro" id="IPR032595">
    <property type="entry name" value="DUF4905"/>
</dbReference>